<dbReference type="EC" id="2.1.2.2" evidence="2"/>
<dbReference type="AlphaFoldDB" id="A0A4U0TU60"/>
<evidence type="ECO:0000259" key="9">
    <source>
        <dbReference type="Pfam" id="PF00551"/>
    </source>
</evidence>
<evidence type="ECO:0000256" key="6">
    <source>
        <dbReference type="ARBA" id="ARBA00041324"/>
    </source>
</evidence>
<keyword evidence="3" id="KW-0808">Transferase</keyword>
<dbReference type="InterPro" id="IPR004607">
    <property type="entry name" value="GART"/>
</dbReference>
<dbReference type="UniPathway" id="UPA00074">
    <property type="reaction ID" value="UER00126"/>
</dbReference>
<dbReference type="InterPro" id="IPR001555">
    <property type="entry name" value="GART_AS"/>
</dbReference>
<evidence type="ECO:0000256" key="2">
    <source>
        <dbReference type="ARBA" id="ARBA00012254"/>
    </source>
</evidence>
<accession>A0A4U0TU60</accession>
<feature type="domain" description="Formyl transferase N-terminal" evidence="9">
    <location>
        <begin position="12"/>
        <end position="210"/>
    </location>
</feature>
<evidence type="ECO:0000256" key="7">
    <source>
        <dbReference type="ARBA" id="ARBA00041682"/>
    </source>
</evidence>
<comment type="catalytic activity">
    <reaction evidence="8">
        <text>N(1)-(5-phospho-beta-D-ribosyl)glycinamide + (6R)-10-formyltetrahydrofolate = N(2)-formyl-N(1)-(5-phospho-beta-D-ribosyl)glycinamide + (6S)-5,6,7,8-tetrahydrofolate + H(+)</text>
        <dbReference type="Rhea" id="RHEA:15053"/>
        <dbReference type="ChEBI" id="CHEBI:15378"/>
        <dbReference type="ChEBI" id="CHEBI:57453"/>
        <dbReference type="ChEBI" id="CHEBI:143788"/>
        <dbReference type="ChEBI" id="CHEBI:147286"/>
        <dbReference type="ChEBI" id="CHEBI:195366"/>
        <dbReference type="EC" id="2.1.2.2"/>
    </reaction>
</comment>
<dbReference type="GO" id="GO:0006189">
    <property type="term" value="P:'de novo' IMP biosynthetic process"/>
    <property type="evidence" value="ECO:0007669"/>
    <property type="project" value="UniProtKB-UniPathway"/>
</dbReference>
<evidence type="ECO:0000313" key="10">
    <source>
        <dbReference type="EMBL" id="TKA25853.1"/>
    </source>
</evidence>
<dbReference type="PANTHER" id="PTHR43369:SF2">
    <property type="entry name" value="PHOSPHORIBOSYLGLYCINAMIDE FORMYLTRANSFERASE"/>
    <property type="match status" value="1"/>
</dbReference>
<dbReference type="GO" id="GO:0004644">
    <property type="term" value="F:phosphoribosylglycinamide formyltransferase activity"/>
    <property type="evidence" value="ECO:0007669"/>
    <property type="project" value="UniProtKB-EC"/>
</dbReference>
<evidence type="ECO:0000256" key="3">
    <source>
        <dbReference type="ARBA" id="ARBA00022679"/>
    </source>
</evidence>
<sequence length="226" mass="24478">MATANSGSTPTRISVLISGSGSNLQALINACNTEALPNAKIVRVISDRKDAYGLKRAEAVQIPTKHHGVLPYKKKYPDSSENPQYQEARRAYDADLAQLVLADDPEIVVCAGFMRILSTAFLDPIKGSNTSIINLHPSLHGDLVGAGCIRKAWDEFQDSKRTKTGIMIHYVIAEVDMGEPIVQEEVVMAGCTTLEQLEGRIHAHEHGLIVKGAKIAIAALGEPRRS</sequence>
<proteinExistence type="inferred from homology"/>
<dbReference type="Gene3D" id="3.40.50.170">
    <property type="entry name" value="Formyl transferase, N-terminal domain"/>
    <property type="match status" value="1"/>
</dbReference>
<dbReference type="Proteomes" id="UP000308549">
    <property type="component" value="Unassembled WGS sequence"/>
</dbReference>
<dbReference type="SUPFAM" id="SSF53328">
    <property type="entry name" value="Formyltransferase"/>
    <property type="match status" value="1"/>
</dbReference>
<evidence type="ECO:0000256" key="5">
    <source>
        <dbReference type="ARBA" id="ARBA00038440"/>
    </source>
</evidence>
<evidence type="ECO:0000256" key="8">
    <source>
        <dbReference type="ARBA" id="ARBA00047664"/>
    </source>
</evidence>
<dbReference type="GO" id="GO:0005737">
    <property type="term" value="C:cytoplasm"/>
    <property type="evidence" value="ECO:0007669"/>
    <property type="project" value="TreeGrafter"/>
</dbReference>
<comment type="caution">
    <text evidence="10">The sequence shown here is derived from an EMBL/GenBank/DDBJ whole genome shotgun (WGS) entry which is preliminary data.</text>
</comment>
<gene>
    <name evidence="10" type="ORF">B0A50_05608</name>
</gene>
<name>A0A4U0TU60_9PEZI</name>
<evidence type="ECO:0000256" key="1">
    <source>
        <dbReference type="ARBA" id="ARBA00005054"/>
    </source>
</evidence>
<dbReference type="PANTHER" id="PTHR43369">
    <property type="entry name" value="PHOSPHORIBOSYLGLYCINAMIDE FORMYLTRANSFERASE"/>
    <property type="match status" value="1"/>
</dbReference>
<comment type="pathway">
    <text evidence="1">Purine metabolism; IMP biosynthesis via de novo pathway; N(2)-formyl-N(1)-(5-phospho-D-ribosyl)glycinamide from N(1)-(5-phospho-D-ribosyl)glycinamide (10-formyl THF route): step 1/1.</text>
</comment>
<protein>
    <recommendedName>
        <fullName evidence="2">phosphoribosylglycinamide formyltransferase 1</fullName>
        <ecNumber evidence="2">2.1.2.2</ecNumber>
    </recommendedName>
    <alternativeName>
        <fullName evidence="7">5'-phosphoribosylglycinamide transformylase</fullName>
    </alternativeName>
    <alternativeName>
        <fullName evidence="6">GAR transformylase</fullName>
    </alternativeName>
</protein>
<dbReference type="PROSITE" id="PS00373">
    <property type="entry name" value="GART"/>
    <property type="match status" value="1"/>
</dbReference>
<keyword evidence="4" id="KW-0658">Purine biosynthesis</keyword>
<evidence type="ECO:0000256" key="4">
    <source>
        <dbReference type="ARBA" id="ARBA00022755"/>
    </source>
</evidence>
<comment type="similarity">
    <text evidence="5">Belongs to the GART family.</text>
</comment>
<reference evidence="10 11" key="1">
    <citation type="submission" date="2017-03" db="EMBL/GenBank/DDBJ databases">
        <title>Genomes of endolithic fungi from Antarctica.</title>
        <authorList>
            <person name="Coleine C."/>
            <person name="Masonjones S."/>
            <person name="Stajich J.E."/>
        </authorList>
    </citation>
    <scope>NUCLEOTIDE SEQUENCE [LARGE SCALE GENOMIC DNA]</scope>
    <source>
        <strain evidence="10 11">CCFEE 6315</strain>
    </source>
</reference>
<dbReference type="InterPro" id="IPR036477">
    <property type="entry name" value="Formyl_transf_N_sf"/>
</dbReference>
<dbReference type="OrthoDB" id="5575075at2759"/>
<evidence type="ECO:0000313" key="11">
    <source>
        <dbReference type="Proteomes" id="UP000308549"/>
    </source>
</evidence>
<dbReference type="NCBIfam" id="TIGR00639">
    <property type="entry name" value="PurN"/>
    <property type="match status" value="1"/>
</dbReference>
<keyword evidence="11" id="KW-1185">Reference proteome</keyword>
<dbReference type="EMBL" id="NAJL01000032">
    <property type="protein sequence ID" value="TKA25853.1"/>
    <property type="molecule type" value="Genomic_DNA"/>
</dbReference>
<organism evidence="10 11">
    <name type="scientific">Salinomyces thailandicus</name>
    <dbReference type="NCBI Taxonomy" id="706561"/>
    <lineage>
        <taxon>Eukaryota</taxon>
        <taxon>Fungi</taxon>
        <taxon>Dikarya</taxon>
        <taxon>Ascomycota</taxon>
        <taxon>Pezizomycotina</taxon>
        <taxon>Dothideomycetes</taxon>
        <taxon>Dothideomycetidae</taxon>
        <taxon>Mycosphaerellales</taxon>
        <taxon>Teratosphaeriaceae</taxon>
        <taxon>Salinomyces</taxon>
    </lineage>
</organism>
<dbReference type="Pfam" id="PF00551">
    <property type="entry name" value="Formyl_trans_N"/>
    <property type="match status" value="1"/>
</dbReference>
<dbReference type="InterPro" id="IPR002376">
    <property type="entry name" value="Formyl_transf_N"/>
</dbReference>